<sequence>MTDGLATIVKENISGICDSYVLHLACVATDNGFIEMARQKPSCIRAVHRASDLVCPATVRNDASFVDYLTSRIKRSATMPTRQYLMEELRRLESCVTREHVFALATLPKPSLMLLMGAPWLFLGSTLGFDTRSRYARFVQDNVNAGTIDEHVVYTEILKGLSGDDVPLNYRNGIAEALKNAATRQ</sequence>
<dbReference type="Proteomes" id="UP000060630">
    <property type="component" value="Unassembled WGS sequence"/>
</dbReference>
<gene>
    <name evidence="1" type="ORF">WL29_15140</name>
</gene>
<organism evidence="1 2">
    <name type="scientific">Burkholderia ubonensis</name>
    <dbReference type="NCBI Taxonomy" id="101571"/>
    <lineage>
        <taxon>Bacteria</taxon>
        <taxon>Pseudomonadati</taxon>
        <taxon>Pseudomonadota</taxon>
        <taxon>Betaproteobacteria</taxon>
        <taxon>Burkholderiales</taxon>
        <taxon>Burkholderiaceae</taxon>
        <taxon>Burkholderia</taxon>
        <taxon>Burkholderia cepacia complex</taxon>
    </lineage>
</organism>
<dbReference type="AlphaFoldDB" id="A0A106QF71"/>
<reference evidence="1 2" key="1">
    <citation type="submission" date="2015-11" db="EMBL/GenBank/DDBJ databases">
        <title>Expanding the genomic diversity of Burkholderia species for the development of highly accurate diagnostics.</title>
        <authorList>
            <person name="Sahl J."/>
            <person name="Keim P."/>
            <person name="Wagner D."/>
        </authorList>
    </citation>
    <scope>NUCLEOTIDE SEQUENCE [LARGE SCALE GENOMIC DNA]</scope>
    <source>
        <strain evidence="1 2">MSMB2087WGS</strain>
    </source>
</reference>
<proteinExistence type="predicted"/>
<dbReference type="RefSeq" id="WP_059989659.1">
    <property type="nucleotide sequence ID" value="NZ_LPBE01000025.1"/>
</dbReference>
<protein>
    <submittedName>
        <fullName evidence="1">Uncharacterized protein</fullName>
    </submittedName>
</protein>
<name>A0A106QF71_9BURK</name>
<evidence type="ECO:0000313" key="2">
    <source>
        <dbReference type="Proteomes" id="UP000060630"/>
    </source>
</evidence>
<accession>A0A106QF71</accession>
<evidence type="ECO:0000313" key="1">
    <source>
        <dbReference type="EMBL" id="KWA85750.1"/>
    </source>
</evidence>
<dbReference type="EMBL" id="LPHD01000018">
    <property type="protein sequence ID" value="KWA85750.1"/>
    <property type="molecule type" value="Genomic_DNA"/>
</dbReference>
<comment type="caution">
    <text evidence="1">The sequence shown here is derived from an EMBL/GenBank/DDBJ whole genome shotgun (WGS) entry which is preliminary data.</text>
</comment>